<reference evidence="1" key="1">
    <citation type="submission" date="2022-07" db="EMBL/GenBank/DDBJ databases">
        <title>Genome Sequence of Phlebia brevispora.</title>
        <authorList>
            <person name="Buettner E."/>
        </authorList>
    </citation>
    <scope>NUCLEOTIDE SEQUENCE</scope>
    <source>
        <strain evidence="1">MPL23</strain>
    </source>
</reference>
<gene>
    <name evidence="1" type="ORF">NM688_g7388</name>
</gene>
<keyword evidence="2" id="KW-1185">Reference proteome</keyword>
<comment type="caution">
    <text evidence="1">The sequence shown here is derived from an EMBL/GenBank/DDBJ whole genome shotgun (WGS) entry which is preliminary data.</text>
</comment>
<protein>
    <submittedName>
        <fullName evidence="1">Uncharacterized protein</fullName>
    </submittedName>
</protein>
<dbReference type="Proteomes" id="UP001148662">
    <property type="component" value="Unassembled WGS sequence"/>
</dbReference>
<sequence length="272" mass="27607">MFASRRSVFAVIAAGLSLVSAQSISSQCQGTLTSIVLSDQGTCLNAQALIGVLMAGSNSSLISPINSWLTGLCAEAACSNDTLASLSASLTSGCQTELGSLGFGNVTAGQLTSLVQTVYPTVRQIACLEDTTSNTLCVTEALNGLQAAEGTVTAASLETLLQQIVAASVPDLPDSVKCSDCSKETFLLVEQGFPGLMGSDTESNIDQTCGANFTDGQIPSDVRQTANGATSSSTNSSTNTSKSGDRPTRDISATGFALSSLFAALSAFALLG</sequence>
<evidence type="ECO:0000313" key="2">
    <source>
        <dbReference type="Proteomes" id="UP001148662"/>
    </source>
</evidence>
<name>A0ACC1S5X6_9APHY</name>
<evidence type="ECO:0000313" key="1">
    <source>
        <dbReference type="EMBL" id="KAJ3532675.1"/>
    </source>
</evidence>
<organism evidence="1 2">
    <name type="scientific">Phlebia brevispora</name>
    <dbReference type="NCBI Taxonomy" id="194682"/>
    <lineage>
        <taxon>Eukaryota</taxon>
        <taxon>Fungi</taxon>
        <taxon>Dikarya</taxon>
        <taxon>Basidiomycota</taxon>
        <taxon>Agaricomycotina</taxon>
        <taxon>Agaricomycetes</taxon>
        <taxon>Polyporales</taxon>
        <taxon>Meruliaceae</taxon>
        <taxon>Phlebia</taxon>
    </lineage>
</organism>
<accession>A0ACC1S5X6</accession>
<dbReference type="EMBL" id="JANHOG010001718">
    <property type="protein sequence ID" value="KAJ3532675.1"/>
    <property type="molecule type" value="Genomic_DNA"/>
</dbReference>
<proteinExistence type="predicted"/>